<dbReference type="Proteomes" id="UP000218288">
    <property type="component" value="Chromosome"/>
</dbReference>
<feature type="compositionally biased region" description="Basic and acidic residues" evidence="1">
    <location>
        <begin position="32"/>
        <end position="44"/>
    </location>
</feature>
<reference evidence="2 3" key="1">
    <citation type="journal article" date="2016" name="Genome Announc.">
        <title>Complete Genome Sequence of Methylobacterium populi P-1M, Isolated from Pink-Pigmented Household Biofilm.</title>
        <authorList>
            <person name="Morohoshi T."/>
            <person name="Ikeda T."/>
        </authorList>
    </citation>
    <scope>NUCLEOTIDE SEQUENCE [LARGE SCALE GENOMIC DNA]</scope>
    <source>
        <strain evidence="2 3">P-1M</strain>
    </source>
</reference>
<evidence type="ECO:0000256" key="1">
    <source>
        <dbReference type="SAM" id="MobiDB-lite"/>
    </source>
</evidence>
<sequence>MSEAQILWSRGIERIGDETSREEGPRLGPAGPHDKPLSKHRQPEADQDETEDQKDTGQGFGVRRACAEVVCLGRQPDSGDKAERARDHQHGRFRRSRPTRPAFTASDRVRDGGHRADDVNMAFGIGSGPGPCARAGNGTT</sequence>
<proteinExistence type="predicted"/>
<name>A0A160PBB0_9HYPH</name>
<feature type="region of interest" description="Disordered" evidence="1">
    <location>
        <begin position="1"/>
        <end position="140"/>
    </location>
</feature>
<dbReference type="EMBL" id="AP014809">
    <property type="protein sequence ID" value="BAU89576.1"/>
    <property type="molecule type" value="Genomic_DNA"/>
</dbReference>
<dbReference type="AlphaFoldDB" id="A0A160PBB0"/>
<feature type="compositionally biased region" description="Basic and acidic residues" evidence="1">
    <location>
        <begin position="107"/>
        <end position="118"/>
    </location>
</feature>
<protein>
    <submittedName>
        <fullName evidence="2">Tubulin binding</fullName>
    </submittedName>
</protein>
<evidence type="ECO:0000313" key="3">
    <source>
        <dbReference type="Proteomes" id="UP000218288"/>
    </source>
</evidence>
<feature type="compositionally biased region" description="Basic and acidic residues" evidence="1">
    <location>
        <begin position="77"/>
        <end position="90"/>
    </location>
</feature>
<gene>
    <name evidence="2" type="ORF">MPPM_0971</name>
</gene>
<organism evidence="2 3">
    <name type="scientific">Methylorubrum populi</name>
    <dbReference type="NCBI Taxonomy" id="223967"/>
    <lineage>
        <taxon>Bacteria</taxon>
        <taxon>Pseudomonadati</taxon>
        <taxon>Pseudomonadota</taxon>
        <taxon>Alphaproteobacteria</taxon>
        <taxon>Hyphomicrobiales</taxon>
        <taxon>Methylobacteriaceae</taxon>
        <taxon>Methylorubrum</taxon>
    </lineage>
</organism>
<evidence type="ECO:0000313" key="2">
    <source>
        <dbReference type="EMBL" id="BAU89576.1"/>
    </source>
</evidence>
<feature type="compositionally biased region" description="Basic and acidic residues" evidence="1">
    <location>
        <begin position="11"/>
        <end position="25"/>
    </location>
</feature>
<accession>A0A160PBB0</accession>